<dbReference type="GeneID" id="115885671"/>
<keyword evidence="4 6" id="KW-0371">Homeobox</keyword>
<comment type="subcellular location">
    <subcellularLocation>
        <location evidence="1 6 7">Nucleus</location>
    </subcellularLocation>
</comment>
<dbReference type="FunFam" id="1.10.10.60:FF:000679">
    <property type="entry name" value="Homeobox protein aristaless"/>
    <property type="match status" value="1"/>
</dbReference>
<evidence type="ECO:0000256" key="4">
    <source>
        <dbReference type="ARBA" id="ARBA00023155"/>
    </source>
</evidence>
<dbReference type="Proteomes" id="UP000504635">
    <property type="component" value="Unplaced"/>
</dbReference>
<feature type="region of interest" description="Disordered" evidence="8">
    <location>
        <begin position="300"/>
        <end position="329"/>
    </location>
</feature>
<dbReference type="RefSeq" id="XP_030760512.1">
    <property type="nucleotide sequence ID" value="XM_030904652.1"/>
</dbReference>
<dbReference type="OrthoDB" id="6773560at2759"/>
<feature type="domain" description="Homeobox" evidence="9">
    <location>
        <begin position="134"/>
        <end position="194"/>
    </location>
</feature>
<feature type="region of interest" description="Disordered" evidence="8">
    <location>
        <begin position="187"/>
        <end position="243"/>
    </location>
</feature>
<dbReference type="InterPro" id="IPR017970">
    <property type="entry name" value="Homeobox_CS"/>
</dbReference>
<feature type="DNA-binding region" description="Homeobox" evidence="6">
    <location>
        <begin position="136"/>
        <end position="195"/>
    </location>
</feature>
<dbReference type="PROSITE" id="PS50071">
    <property type="entry name" value="HOMEOBOX_2"/>
    <property type="match status" value="1"/>
</dbReference>
<keyword evidence="10" id="KW-1185">Reference proteome</keyword>
<gene>
    <name evidence="11" type="primary">LOC115885671</name>
</gene>
<dbReference type="PANTHER" id="PTHR45793">
    <property type="entry name" value="HOMEOBOX PROTEIN"/>
    <property type="match status" value="1"/>
</dbReference>
<feature type="region of interest" description="Disordered" evidence="8">
    <location>
        <begin position="256"/>
        <end position="281"/>
    </location>
</feature>
<evidence type="ECO:0000313" key="11">
    <source>
        <dbReference type="RefSeq" id="XP_030760512.1"/>
    </source>
</evidence>
<keyword evidence="5 6" id="KW-0539">Nucleus</keyword>
<feature type="compositionally biased region" description="Low complexity" evidence="8">
    <location>
        <begin position="264"/>
        <end position="276"/>
    </location>
</feature>
<dbReference type="PROSITE" id="PS00027">
    <property type="entry name" value="HOMEOBOX_1"/>
    <property type="match status" value="1"/>
</dbReference>
<evidence type="ECO:0000256" key="1">
    <source>
        <dbReference type="ARBA" id="ARBA00004123"/>
    </source>
</evidence>
<dbReference type="Pfam" id="PF00046">
    <property type="entry name" value="Homeodomain"/>
    <property type="match status" value="1"/>
</dbReference>
<name>A0A6J2YAK1_SITOR</name>
<evidence type="ECO:0000259" key="9">
    <source>
        <dbReference type="PROSITE" id="PS50071"/>
    </source>
</evidence>
<reference evidence="11" key="1">
    <citation type="submission" date="2025-08" db="UniProtKB">
        <authorList>
            <consortium name="RefSeq"/>
        </authorList>
    </citation>
    <scope>IDENTIFICATION</scope>
    <source>
        <tissue evidence="11">Gonads</tissue>
    </source>
</reference>
<feature type="compositionally biased region" description="Low complexity" evidence="8">
    <location>
        <begin position="211"/>
        <end position="236"/>
    </location>
</feature>
<evidence type="ECO:0000313" key="10">
    <source>
        <dbReference type="Proteomes" id="UP000504635"/>
    </source>
</evidence>
<evidence type="ECO:0000256" key="3">
    <source>
        <dbReference type="ARBA" id="ARBA00023125"/>
    </source>
</evidence>
<dbReference type="AlphaFoldDB" id="A0A6J2YAK1"/>
<dbReference type="GO" id="GO:0005634">
    <property type="term" value="C:nucleus"/>
    <property type="evidence" value="ECO:0007669"/>
    <property type="project" value="UniProtKB-SubCell"/>
</dbReference>
<keyword evidence="2" id="KW-0217">Developmental protein</keyword>
<dbReference type="PANTHER" id="PTHR45793:SF5">
    <property type="entry name" value="HOMEOTIC PROTEIN OCELLILESS"/>
    <property type="match status" value="1"/>
</dbReference>
<dbReference type="InterPro" id="IPR001356">
    <property type="entry name" value="HD"/>
</dbReference>
<sequence length="471" mass="51915">MLCLQYVTYYVDMVKNTGFKITQLEQPGQSGCSIQHPAVASAGHNSLYDHQQQQVHQQQQQCLRANGLVNGVAKGIPHASPLATAAPTHSFFPQFNMAAAWPNYHSLRLHPFGNIPTVSAYPPVCSYFPAVAARKQRRERTTYSKEQLQVLEILFDKTRYPDIFMREEVAAKIGVAESRVQVWFKNRRAKARTQQQQHEAERNKPKKMRRPSASSATSSLSQPSTSVSQPSTSASLPQPQQEASIVASTAILPKKLSPPSNMLTPTSSISSPPGSSLKTDLPGQSVLEKMTEVYGCSPDLPTTGSPFIQQNSSSPFGHATQGSPTTQVSQISPQSCVSHLSNTIQNFTLGSSAGSVSPSPPTTPGMAVYNHAPNVVPTNYPHAHTQTYQTDLNNHNAWYANQVAQTNYYQNNQNHGSYPNQVLNVDYHHYQAYPYPNGNHWGNIHPHPGYSVPPSTSQCYPNFDNQNHMQH</sequence>
<dbReference type="GO" id="GO:0000978">
    <property type="term" value="F:RNA polymerase II cis-regulatory region sequence-specific DNA binding"/>
    <property type="evidence" value="ECO:0007669"/>
    <property type="project" value="TreeGrafter"/>
</dbReference>
<proteinExistence type="predicted"/>
<evidence type="ECO:0000256" key="7">
    <source>
        <dbReference type="RuleBase" id="RU000682"/>
    </source>
</evidence>
<evidence type="ECO:0000256" key="2">
    <source>
        <dbReference type="ARBA" id="ARBA00022473"/>
    </source>
</evidence>
<evidence type="ECO:0000256" key="5">
    <source>
        <dbReference type="ARBA" id="ARBA00023242"/>
    </source>
</evidence>
<dbReference type="InParanoid" id="A0A6J2YAK1"/>
<protein>
    <submittedName>
        <fullName evidence="11">Homeobox protein OTX1 B-like isoform X1</fullName>
    </submittedName>
</protein>
<dbReference type="GO" id="GO:0000981">
    <property type="term" value="F:DNA-binding transcription factor activity, RNA polymerase II-specific"/>
    <property type="evidence" value="ECO:0007669"/>
    <property type="project" value="InterPro"/>
</dbReference>
<dbReference type="SMART" id="SM00389">
    <property type="entry name" value="HOX"/>
    <property type="match status" value="1"/>
</dbReference>
<accession>A0A6J2YAK1</accession>
<evidence type="ECO:0000256" key="6">
    <source>
        <dbReference type="PROSITE-ProRule" id="PRU00108"/>
    </source>
</evidence>
<dbReference type="CDD" id="cd00086">
    <property type="entry name" value="homeodomain"/>
    <property type="match status" value="1"/>
</dbReference>
<organism evidence="10 11">
    <name type="scientific">Sitophilus oryzae</name>
    <name type="common">Rice weevil</name>
    <name type="synonym">Curculio oryzae</name>
    <dbReference type="NCBI Taxonomy" id="7048"/>
    <lineage>
        <taxon>Eukaryota</taxon>
        <taxon>Metazoa</taxon>
        <taxon>Ecdysozoa</taxon>
        <taxon>Arthropoda</taxon>
        <taxon>Hexapoda</taxon>
        <taxon>Insecta</taxon>
        <taxon>Pterygota</taxon>
        <taxon>Neoptera</taxon>
        <taxon>Endopterygota</taxon>
        <taxon>Coleoptera</taxon>
        <taxon>Polyphaga</taxon>
        <taxon>Cucujiformia</taxon>
        <taxon>Curculionidae</taxon>
        <taxon>Dryophthorinae</taxon>
        <taxon>Sitophilus</taxon>
    </lineage>
</organism>
<dbReference type="KEGG" id="soy:115885671"/>
<evidence type="ECO:0000256" key="8">
    <source>
        <dbReference type="SAM" id="MobiDB-lite"/>
    </source>
</evidence>
<keyword evidence="3 6" id="KW-0238">DNA-binding</keyword>
<dbReference type="Gene3D" id="1.10.10.60">
    <property type="entry name" value="Homeodomain-like"/>
    <property type="match status" value="1"/>
</dbReference>
<dbReference type="SUPFAM" id="SSF46689">
    <property type="entry name" value="Homeodomain-like"/>
    <property type="match status" value="1"/>
</dbReference>
<dbReference type="InterPro" id="IPR009057">
    <property type="entry name" value="Homeodomain-like_sf"/>
</dbReference>